<sequence length="150" mass="14846">MDWTRAAGPAPVLILGLLAAHAAAFGHRPAGLPAGIYGLLVSALALGAGVSLLLASGRLRCPSRLLGIEGPLLLAAPYLLARLHDDDGPDLLPGLAVVVAAAAGSALLALGATLLLRQMPGAERVPVGAAVAAATAALACLKGRLMLALF</sequence>
<protein>
    <recommendedName>
        <fullName evidence="4">Prepilin type IV endopeptidase peptidase domain-containing protein</fullName>
    </recommendedName>
</protein>
<evidence type="ECO:0008006" key="4">
    <source>
        <dbReference type="Google" id="ProtNLM"/>
    </source>
</evidence>
<reference evidence="3" key="1">
    <citation type="journal article" date="2019" name="Int. J. Syst. Evol. Microbiol.">
        <title>The Global Catalogue of Microorganisms (GCM) 10K type strain sequencing project: providing services to taxonomists for standard genome sequencing and annotation.</title>
        <authorList>
            <consortium name="The Broad Institute Genomics Platform"/>
            <consortium name="The Broad Institute Genome Sequencing Center for Infectious Disease"/>
            <person name="Wu L."/>
            <person name="Ma J."/>
        </authorList>
    </citation>
    <scope>NUCLEOTIDE SEQUENCE [LARGE SCALE GENOMIC DNA]</scope>
    <source>
        <strain evidence="3">CGMCC 1.16275</strain>
    </source>
</reference>
<feature type="transmembrane region" description="Helical" evidence="1">
    <location>
        <begin position="32"/>
        <end position="54"/>
    </location>
</feature>
<evidence type="ECO:0000313" key="2">
    <source>
        <dbReference type="EMBL" id="MFC7331601.1"/>
    </source>
</evidence>
<evidence type="ECO:0000256" key="1">
    <source>
        <dbReference type="SAM" id="Phobius"/>
    </source>
</evidence>
<keyword evidence="1" id="KW-1133">Transmembrane helix</keyword>
<feature type="transmembrane region" description="Helical" evidence="1">
    <location>
        <begin position="127"/>
        <end position="147"/>
    </location>
</feature>
<gene>
    <name evidence="2" type="ORF">ACFQPS_00365</name>
</gene>
<dbReference type="EMBL" id="JBHTCM010000003">
    <property type="protein sequence ID" value="MFC7331601.1"/>
    <property type="molecule type" value="Genomic_DNA"/>
</dbReference>
<keyword evidence="1" id="KW-0812">Transmembrane</keyword>
<organism evidence="2 3">
    <name type="scientific">Rhodocista pekingensis</name>
    <dbReference type="NCBI Taxonomy" id="201185"/>
    <lineage>
        <taxon>Bacteria</taxon>
        <taxon>Pseudomonadati</taxon>
        <taxon>Pseudomonadota</taxon>
        <taxon>Alphaproteobacteria</taxon>
        <taxon>Rhodospirillales</taxon>
        <taxon>Azospirillaceae</taxon>
        <taxon>Rhodocista</taxon>
    </lineage>
</organism>
<proteinExistence type="predicted"/>
<feature type="transmembrane region" description="Helical" evidence="1">
    <location>
        <begin position="95"/>
        <end position="115"/>
    </location>
</feature>
<comment type="caution">
    <text evidence="2">The sequence shown here is derived from an EMBL/GenBank/DDBJ whole genome shotgun (WGS) entry which is preliminary data.</text>
</comment>
<keyword evidence="1" id="KW-0472">Membrane</keyword>
<feature type="transmembrane region" description="Helical" evidence="1">
    <location>
        <begin position="66"/>
        <end position="83"/>
    </location>
</feature>
<keyword evidence="3" id="KW-1185">Reference proteome</keyword>
<dbReference type="RefSeq" id="WP_377355478.1">
    <property type="nucleotide sequence ID" value="NZ_JBHTCM010000003.1"/>
</dbReference>
<accession>A0ABW2KQL0</accession>
<dbReference type="Proteomes" id="UP001596456">
    <property type="component" value="Unassembled WGS sequence"/>
</dbReference>
<name>A0ABW2KQL0_9PROT</name>
<evidence type="ECO:0000313" key="3">
    <source>
        <dbReference type="Proteomes" id="UP001596456"/>
    </source>
</evidence>